<dbReference type="GO" id="GO:0016301">
    <property type="term" value="F:kinase activity"/>
    <property type="evidence" value="ECO:0007669"/>
    <property type="project" value="UniProtKB-KW"/>
</dbReference>
<feature type="domain" description="AGC-kinase C-terminal" evidence="12">
    <location>
        <begin position="318"/>
        <end position="393"/>
    </location>
</feature>
<dbReference type="PROSITE" id="PS00108">
    <property type="entry name" value="PROTEIN_KINASE_ST"/>
    <property type="match status" value="1"/>
</dbReference>
<keyword evidence="10" id="KW-0472">Membrane</keyword>
<feature type="domain" description="Protein kinase" evidence="11">
    <location>
        <begin position="30"/>
        <end position="317"/>
    </location>
</feature>
<dbReference type="CDD" id="cd05575">
    <property type="entry name" value="STKc_SGK"/>
    <property type="match status" value="1"/>
</dbReference>
<dbReference type="Gene3D" id="3.30.200.20">
    <property type="entry name" value="Phosphorylase Kinase, domain 1"/>
    <property type="match status" value="2"/>
</dbReference>
<evidence type="ECO:0000256" key="6">
    <source>
        <dbReference type="ARBA" id="ARBA00022840"/>
    </source>
</evidence>
<dbReference type="Pfam" id="PF00433">
    <property type="entry name" value="Pkinase_C"/>
    <property type="match status" value="1"/>
</dbReference>
<feature type="compositionally biased region" description="Pro residues" evidence="9">
    <location>
        <begin position="1"/>
        <end position="11"/>
    </location>
</feature>
<dbReference type="Proteomes" id="UP001166093">
    <property type="component" value="Unassembled WGS sequence"/>
</dbReference>
<keyword evidence="10" id="KW-0812">Transmembrane</keyword>
<evidence type="ECO:0000256" key="5">
    <source>
        <dbReference type="ARBA" id="ARBA00022777"/>
    </source>
</evidence>
<keyword evidence="2" id="KW-0597">Phosphoprotein</keyword>
<evidence type="ECO:0000259" key="11">
    <source>
        <dbReference type="PROSITE" id="PS50011"/>
    </source>
</evidence>
<gene>
    <name evidence="13" type="primary">Sgk1_1</name>
    <name evidence="13" type="ORF">GTO93_0003075</name>
</gene>
<evidence type="ECO:0000256" key="7">
    <source>
        <dbReference type="PROSITE-ProRule" id="PRU10141"/>
    </source>
</evidence>
<evidence type="ECO:0000313" key="14">
    <source>
        <dbReference type="Proteomes" id="UP001166093"/>
    </source>
</evidence>
<dbReference type="InterPro" id="IPR000961">
    <property type="entry name" value="AGC-kinase_C"/>
</dbReference>
<keyword evidence="1 8" id="KW-0723">Serine/threonine-protein kinase</keyword>
<comment type="caution">
    <text evidence="13">The sequence shown here is derived from an EMBL/GenBank/DDBJ whole genome shotgun (WGS) entry which is preliminary data.</text>
</comment>
<dbReference type="SMART" id="SM00220">
    <property type="entry name" value="S_TKc"/>
    <property type="match status" value="1"/>
</dbReference>
<keyword evidence="6 7" id="KW-0067">ATP-binding</keyword>
<dbReference type="Gene3D" id="1.10.510.10">
    <property type="entry name" value="Transferase(Phosphotransferase) domain 1"/>
    <property type="match status" value="2"/>
</dbReference>
<organism evidence="13 14">
    <name type="scientific">Polyodon spathula</name>
    <name type="common">North American paddlefish</name>
    <name type="synonym">Squalus spathula</name>
    <dbReference type="NCBI Taxonomy" id="7913"/>
    <lineage>
        <taxon>Eukaryota</taxon>
        <taxon>Metazoa</taxon>
        <taxon>Chordata</taxon>
        <taxon>Craniata</taxon>
        <taxon>Vertebrata</taxon>
        <taxon>Euteleostomi</taxon>
        <taxon>Actinopterygii</taxon>
        <taxon>Chondrostei</taxon>
        <taxon>Acipenseriformes</taxon>
        <taxon>Polyodontidae</taxon>
        <taxon>Polyodon</taxon>
    </lineage>
</organism>
<dbReference type="SMART" id="SM00133">
    <property type="entry name" value="S_TK_X"/>
    <property type="match status" value="1"/>
</dbReference>
<dbReference type="SUPFAM" id="SSF56112">
    <property type="entry name" value="Protein kinase-like (PK-like)"/>
    <property type="match status" value="1"/>
</dbReference>
<evidence type="ECO:0000259" key="12">
    <source>
        <dbReference type="PROSITE" id="PS51285"/>
    </source>
</evidence>
<dbReference type="InterPro" id="IPR000719">
    <property type="entry name" value="Prot_kinase_dom"/>
</dbReference>
<dbReference type="Pfam" id="PF00069">
    <property type="entry name" value="Pkinase"/>
    <property type="match status" value="1"/>
</dbReference>
<keyword evidence="10" id="KW-1133">Transmembrane helix</keyword>
<name>A0ABS2XL33_POLSP</name>
<keyword evidence="14" id="KW-1185">Reference proteome</keyword>
<dbReference type="PROSITE" id="PS50011">
    <property type="entry name" value="PROTEIN_KINASE_DOM"/>
    <property type="match status" value="1"/>
</dbReference>
<evidence type="ECO:0000256" key="4">
    <source>
        <dbReference type="ARBA" id="ARBA00022741"/>
    </source>
</evidence>
<feature type="compositionally biased region" description="Polar residues" evidence="9">
    <location>
        <begin position="12"/>
        <end position="24"/>
    </location>
</feature>
<feature type="non-terminal residue" evidence="13">
    <location>
        <position position="1"/>
    </location>
</feature>
<dbReference type="PROSITE" id="PS00107">
    <property type="entry name" value="PROTEIN_KINASE_ATP"/>
    <property type="match status" value="1"/>
</dbReference>
<keyword evidence="4 7" id="KW-0547">Nucleotide-binding</keyword>
<dbReference type="InterPro" id="IPR017441">
    <property type="entry name" value="Protein_kinase_ATP_BS"/>
</dbReference>
<evidence type="ECO:0000313" key="13">
    <source>
        <dbReference type="EMBL" id="MBN3275000.1"/>
    </source>
</evidence>
<feature type="transmembrane region" description="Helical" evidence="10">
    <location>
        <begin position="231"/>
        <end position="255"/>
    </location>
</feature>
<protein>
    <submittedName>
        <fullName evidence="13">SGK1 kinase</fullName>
    </submittedName>
</protein>
<dbReference type="PANTHER" id="PTHR24351">
    <property type="entry name" value="RIBOSOMAL PROTEIN S6 KINASE"/>
    <property type="match status" value="1"/>
</dbReference>
<evidence type="ECO:0000256" key="3">
    <source>
        <dbReference type="ARBA" id="ARBA00022679"/>
    </source>
</evidence>
<comment type="similarity">
    <text evidence="8">Belongs to the protein kinase superfamily.</text>
</comment>
<evidence type="ECO:0000256" key="1">
    <source>
        <dbReference type="ARBA" id="ARBA00022527"/>
    </source>
</evidence>
<evidence type="ECO:0000256" key="10">
    <source>
        <dbReference type="SAM" id="Phobius"/>
    </source>
</evidence>
<feature type="region of interest" description="Disordered" evidence="9">
    <location>
        <begin position="1"/>
        <end position="24"/>
    </location>
</feature>
<reference evidence="13" key="1">
    <citation type="journal article" date="2021" name="Cell">
        <title>Tracing the genetic footprints of vertebrate landing in non-teleost ray-finned fishes.</title>
        <authorList>
            <person name="Bi X."/>
            <person name="Wang K."/>
            <person name="Yang L."/>
            <person name="Pan H."/>
            <person name="Jiang H."/>
            <person name="Wei Q."/>
            <person name="Fang M."/>
            <person name="Yu H."/>
            <person name="Zhu C."/>
            <person name="Cai Y."/>
            <person name="He Y."/>
            <person name="Gan X."/>
            <person name="Zeng H."/>
            <person name="Yu D."/>
            <person name="Zhu Y."/>
            <person name="Jiang H."/>
            <person name="Qiu Q."/>
            <person name="Yang H."/>
            <person name="Zhang Y.E."/>
            <person name="Wang W."/>
            <person name="Zhu M."/>
            <person name="He S."/>
            <person name="Zhang G."/>
        </authorList>
    </citation>
    <scope>NUCLEOTIDE SEQUENCE</scope>
    <source>
        <strain evidence="13">Pddl_001</strain>
    </source>
</reference>
<dbReference type="EMBL" id="JAAWVQ010046629">
    <property type="protein sequence ID" value="MBN3275000.1"/>
    <property type="molecule type" value="Genomic_DNA"/>
</dbReference>
<feature type="binding site" evidence="7">
    <location>
        <position position="68"/>
    </location>
    <ligand>
        <name>ATP</name>
        <dbReference type="ChEBI" id="CHEBI:30616"/>
    </ligand>
</feature>
<accession>A0ABS2XL33</accession>
<dbReference type="InterPro" id="IPR011009">
    <property type="entry name" value="Kinase-like_dom_sf"/>
</dbReference>
<keyword evidence="5 13" id="KW-0418">Kinase</keyword>
<evidence type="ECO:0000256" key="2">
    <source>
        <dbReference type="ARBA" id="ARBA00022553"/>
    </source>
</evidence>
<dbReference type="InterPro" id="IPR017892">
    <property type="entry name" value="Pkinase_C"/>
</dbReference>
<evidence type="ECO:0000256" key="9">
    <source>
        <dbReference type="SAM" id="MobiDB-lite"/>
    </source>
</evidence>
<keyword evidence="3" id="KW-0808">Transferase</keyword>
<dbReference type="PROSITE" id="PS51285">
    <property type="entry name" value="AGC_KINASE_CTER"/>
    <property type="match status" value="1"/>
</dbReference>
<feature type="non-terminal residue" evidence="13">
    <location>
        <position position="393"/>
    </location>
</feature>
<proteinExistence type="inferred from homology"/>
<dbReference type="InterPro" id="IPR008271">
    <property type="entry name" value="Ser/Thr_kinase_AS"/>
</dbReference>
<evidence type="ECO:0000256" key="8">
    <source>
        <dbReference type="RuleBase" id="RU000304"/>
    </source>
</evidence>
<sequence>MNDNTSPPPSPSQQINLGPSSNPQAKPSDFNFLKVIGKGSFGKVLLARHKSDEKFYAVKVLQKKAILKKKEEKHIMSERNVLLKNVKHPFLVGLHNSFQTADKLYFVLDYINGGELFYHLQRERCFLEPRARFYTAEIASALGYLHSLNIVYRDLKPENILLDSQGHIVLTDFGLCKENIEPNGTTSTFCGTPEYLAPEVLHKQPYDRTVDWWCLGAVLYEMLYGLNAFCLLWVFAVYSCGSSSVVLMSFLFFALQPPFYSRNTAEMYDNILNKPLQLKPNISNSTRHLLEGLLQKDRTKRLGAKDDFMELKNHVFFSPISWDDLNAKKLTPPFNPNVTGPNDLRHFDPEFTDEPVPSSIGRSPDSALMTASIKEAAEAFLGFSYAPSMDSYL</sequence>